<dbReference type="STRING" id="269796.Rru_A0371"/>
<dbReference type="Gene3D" id="3.40.50.880">
    <property type="match status" value="1"/>
</dbReference>
<feature type="transmembrane region" description="Helical" evidence="2">
    <location>
        <begin position="638"/>
        <end position="660"/>
    </location>
</feature>
<evidence type="ECO:0000256" key="1">
    <source>
        <dbReference type="SAM" id="MobiDB-lite"/>
    </source>
</evidence>
<reference evidence="5 6" key="1">
    <citation type="journal article" date="2011" name="Stand. Genomic Sci.">
        <title>Complete genome sequence of Rhodospirillum rubrum type strain (S1).</title>
        <authorList>
            <person name="Munk A.C."/>
            <person name="Copeland A."/>
            <person name="Lucas S."/>
            <person name="Lapidus A."/>
            <person name="Del Rio T.G."/>
            <person name="Barry K."/>
            <person name="Detter J.C."/>
            <person name="Hammon N."/>
            <person name="Israni S."/>
            <person name="Pitluck S."/>
            <person name="Brettin T."/>
            <person name="Bruce D."/>
            <person name="Han C."/>
            <person name="Tapia R."/>
            <person name="Gilna P."/>
            <person name="Schmutz J."/>
            <person name="Larimer F."/>
            <person name="Land M."/>
            <person name="Kyrpides N.C."/>
            <person name="Mavromatis K."/>
            <person name="Richardson P."/>
            <person name="Rohde M."/>
            <person name="Goker M."/>
            <person name="Klenk H.P."/>
            <person name="Zhang Y."/>
            <person name="Roberts G.P."/>
            <person name="Reslewic S."/>
            <person name="Schwartz D.C."/>
        </authorList>
    </citation>
    <scope>NUCLEOTIDE SEQUENCE [LARGE SCALE GENOMIC DNA]</scope>
    <source>
        <strain evidence="6">ATCC 11170 / ATH 1.1.1 / DSM 467 / LMG 4362 / NCIMB 8255 / S1</strain>
    </source>
</reference>
<feature type="domain" description="DUF4159" evidence="4">
    <location>
        <begin position="714"/>
        <end position="907"/>
    </location>
</feature>
<organism evidence="5 6">
    <name type="scientific">Rhodospirillum rubrum (strain ATCC 11170 / ATH 1.1.1 / DSM 467 / LMG 4362 / NCIMB 8255 / S1)</name>
    <dbReference type="NCBI Taxonomy" id="269796"/>
    <lineage>
        <taxon>Bacteria</taxon>
        <taxon>Pseudomonadati</taxon>
        <taxon>Pseudomonadota</taxon>
        <taxon>Alphaproteobacteria</taxon>
        <taxon>Rhodospirillales</taxon>
        <taxon>Rhodospirillaceae</taxon>
        <taxon>Rhodospirillum</taxon>
    </lineage>
</organism>
<name>Q2RXG9_RHORT</name>
<dbReference type="CDD" id="cd03143">
    <property type="entry name" value="A4_beta-galactosidase_middle_domain"/>
    <property type="match status" value="1"/>
</dbReference>
<evidence type="ECO:0000259" key="3">
    <source>
        <dbReference type="Pfam" id="PF07584"/>
    </source>
</evidence>
<feature type="transmembrane region" description="Helical" evidence="2">
    <location>
        <begin position="6"/>
        <end position="27"/>
    </location>
</feature>
<dbReference type="PANTHER" id="PTHR37464:SF1">
    <property type="entry name" value="BLL2463 PROTEIN"/>
    <property type="match status" value="1"/>
</dbReference>
<feature type="transmembrane region" description="Helical" evidence="2">
    <location>
        <begin position="60"/>
        <end position="82"/>
    </location>
</feature>
<dbReference type="Proteomes" id="UP000001929">
    <property type="component" value="Chromosome"/>
</dbReference>
<keyword evidence="2" id="KW-0472">Membrane</keyword>
<accession>Q2RXG9</accession>
<dbReference type="Pfam" id="PF07584">
    <property type="entry name" value="BatA"/>
    <property type="match status" value="1"/>
</dbReference>
<keyword evidence="6" id="KW-1185">Reference proteome</keyword>
<dbReference type="InterPro" id="IPR024163">
    <property type="entry name" value="Aerotolerance_reg_N"/>
</dbReference>
<dbReference type="InterPro" id="IPR029062">
    <property type="entry name" value="Class_I_gatase-like"/>
</dbReference>
<dbReference type="KEGG" id="rru:Rru_A0371"/>
<protein>
    <submittedName>
        <fullName evidence="5">Double-transmembrane region-like</fullName>
    </submittedName>
</protein>
<dbReference type="RefSeq" id="WP_011388124.1">
    <property type="nucleotide sequence ID" value="NC_007643.1"/>
</dbReference>
<feature type="transmembrane region" description="Helical" evidence="2">
    <location>
        <begin position="672"/>
        <end position="691"/>
    </location>
</feature>
<dbReference type="EnsemblBacteria" id="ABC21176">
    <property type="protein sequence ID" value="ABC21176"/>
    <property type="gene ID" value="Rru_A0371"/>
</dbReference>
<dbReference type="InterPro" id="IPR011933">
    <property type="entry name" value="Double_TM_dom"/>
</dbReference>
<sequence length="927" mass="97229">MILGPFTIALPYVLPLLATLPLLWWLLRATPPAPRRVVFPALRLLAGLRTEDRVSAHTPWWLLALRLLVAALVIIGLSHPLYKATGGPAPGTPLVLVIDDGWAAGPDWRDRLAAADLLLERAERDERPVIVLTTAARPADAPAPPLEARPAGAVRGDLQAMAPHPWGTDRRAAALRLAQASITPPATVTWIHDGIADTAPPSTPGAPPRADDTASRDLAEALGGLGPLTVLTAEAGAMASAPLVLSPPTRAGDGLALTLTRPRGGEIPGPADRLWVRLLDGQGRLIARSEAVFAAGAFESAVVLTPPGGGQSPPARIELSRDGATALAGAGAVVLLDDSWRRRPVGLVPRDEAAAVPLLDPLHYVEKALAPQADLRRGALASLLAAPPAMIVLPDLTPVPADEAGALDAWIRQGGTLIRFAGPRGEAGLDGFLPVRLRGGDRQLGGALSWSEPARLAPFPDHGPFAGLEPPADVTIASQVLAEPEPGLEARTWARLTDGTPLVTAQSRGRGRIVLFHVTADPRWSSLPLSGVFVRMLERVITATPGLMAGGADRSRPLAPWRVLDGFGRLATPGPEVRPLDGPAVAVGADHPPGLYGDDSATRALNLAPSLAPVSAQTKWPPATQRQSLGGLARDRDLMPWLLATALALAVVDLIATLALRGLLVPPRRRPGLSTMVVVIAGLWLAAPPLARAQQPGPPEDAETLVREAALQTRLAYVLTGDPAVDQVSAAGLGALTEVLGRRTSAALAPPLGIALESQDPRVFPLLYWPVSGSQPPLSTRARERVNAYMRYGGLLVIDTRDGGDARALAEGLEIPPLREAGPDHVLGRSFYLLGDFPGRVAGNATWVAADGGDTDGVSPVVIGGNDWAAAWANQPGEGYLFAVTPGGERQREMAYRFGVNLVMYALTGSYKGDQVHLPAILERLTN</sequence>
<evidence type="ECO:0000256" key="2">
    <source>
        <dbReference type="SAM" id="Phobius"/>
    </source>
</evidence>
<dbReference type="SUPFAM" id="SSF52317">
    <property type="entry name" value="Class I glutamine amidotransferase-like"/>
    <property type="match status" value="1"/>
</dbReference>
<dbReference type="NCBIfam" id="TIGR02226">
    <property type="entry name" value="two_anch"/>
    <property type="match status" value="1"/>
</dbReference>
<dbReference type="HOGENOM" id="CLU_014519_0_0_5"/>
<dbReference type="Gene3D" id="3.40.50.12140">
    <property type="entry name" value="Domain of unknown function DUF4159"/>
    <property type="match status" value="1"/>
</dbReference>
<evidence type="ECO:0000313" key="6">
    <source>
        <dbReference type="Proteomes" id="UP000001929"/>
    </source>
</evidence>
<proteinExistence type="predicted"/>
<gene>
    <name evidence="5" type="ordered locus">Rru_A0371</name>
</gene>
<dbReference type="InterPro" id="IPR025297">
    <property type="entry name" value="DUF4159"/>
</dbReference>
<dbReference type="EMBL" id="CP000230">
    <property type="protein sequence ID" value="ABC21176.1"/>
    <property type="molecule type" value="Genomic_DNA"/>
</dbReference>
<keyword evidence="2" id="KW-0812">Transmembrane</keyword>
<dbReference type="AlphaFoldDB" id="Q2RXG9"/>
<keyword evidence="2" id="KW-1133">Transmembrane helix</keyword>
<feature type="region of interest" description="Disordered" evidence="1">
    <location>
        <begin position="194"/>
        <end position="214"/>
    </location>
</feature>
<dbReference type="PATRIC" id="fig|269796.9.peg.428"/>
<evidence type="ECO:0000313" key="5">
    <source>
        <dbReference type="EMBL" id="ABC21176.1"/>
    </source>
</evidence>
<dbReference type="Pfam" id="PF13709">
    <property type="entry name" value="DUF4159"/>
    <property type="match status" value="1"/>
</dbReference>
<dbReference type="eggNOG" id="ENOG502Z7KE">
    <property type="taxonomic scope" value="Bacteria"/>
</dbReference>
<dbReference type="PhylomeDB" id="Q2RXG9"/>
<evidence type="ECO:0000259" key="4">
    <source>
        <dbReference type="Pfam" id="PF13709"/>
    </source>
</evidence>
<dbReference type="PANTHER" id="PTHR37464">
    <property type="entry name" value="BLL2463 PROTEIN"/>
    <property type="match status" value="1"/>
</dbReference>
<feature type="domain" description="Aerotolerance regulator N-terminal" evidence="3">
    <location>
        <begin position="9"/>
        <end position="80"/>
    </location>
</feature>